<dbReference type="RefSeq" id="WP_211314509.1">
    <property type="nucleotide sequence ID" value="NZ_QBKT01000010.1"/>
</dbReference>
<evidence type="ECO:0000313" key="2">
    <source>
        <dbReference type="Proteomes" id="UP000244090"/>
    </source>
</evidence>
<evidence type="ECO:0000313" key="1">
    <source>
        <dbReference type="EMBL" id="PTX59290.1"/>
    </source>
</evidence>
<evidence type="ECO:0008006" key="3">
    <source>
        <dbReference type="Google" id="ProtNLM"/>
    </source>
</evidence>
<dbReference type="EMBL" id="QBKT01000010">
    <property type="protein sequence ID" value="PTX59290.1"/>
    <property type="molecule type" value="Genomic_DNA"/>
</dbReference>
<name>A0A2T6BT77_9FLAO</name>
<gene>
    <name evidence="1" type="ORF">C8N46_110127</name>
</gene>
<dbReference type="InterPro" id="IPR032675">
    <property type="entry name" value="LRR_dom_sf"/>
</dbReference>
<comment type="caution">
    <text evidence="1">The sequence shown here is derived from an EMBL/GenBank/DDBJ whole genome shotgun (WGS) entry which is preliminary data.</text>
</comment>
<protein>
    <recommendedName>
        <fullName evidence="3">Leucine rich repeat (LRR) protein</fullName>
    </recommendedName>
</protein>
<dbReference type="AlphaFoldDB" id="A0A2T6BT77"/>
<accession>A0A2T6BT77</accession>
<reference evidence="1 2" key="1">
    <citation type="submission" date="2018-04" db="EMBL/GenBank/DDBJ databases">
        <title>Genomic Encyclopedia of Archaeal and Bacterial Type Strains, Phase II (KMG-II): from individual species to whole genera.</title>
        <authorList>
            <person name="Goeker M."/>
        </authorList>
    </citation>
    <scope>NUCLEOTIDE SEQUENCE [LARGE SCALE GENOMIC DNA]</scope>
    <source>
        <strain evidence="1 2">DSM 25731</strain>
    </source>
</reference>
<dbReference type="Gene3D" id="3.80.10.10">
    <property type="entry name" value="Ribonuclease Inhibitor"/>
    <property type="match status" value="1"/>
</dbReference>
<dbReference type="SUPFAM" id="SSF52058">
    <property type="entry name" value="L domain-like"/>
    <property type="match status" value="1"/>
</dbReference>
<sequence length="254" mass="29425">MDLKYEHAYIPIENNVQDTSSEAWKRLCEYVEIAAKERHKEFDPFNYLGKELYAQLHTLPKSIEKLTHVKKMILYGSKLKRIPPEIGNMKSLEEFIPYTSYDLHWLPYEITQCKNLKNSIISTRALYGNYKHRKPFPSLHENPVTYNSEIISCSVCKKSISQAETNQWWISLRVATDVVPLLANICSVECKKALPKPAKGYLQYAHKGGKELGQPSKNDVGVASNRKIPMKKLIFEEKSPKPSIWEAIRKLWKK</sequence>
<dbReference type="Proteomes" id="UP000244090">
    <property type="component" value="Unassembled WGS sequence"/>
</dbReference>
<proteinExistence type="predicted"/>
<keyword evidence="2" id="KW-1185">Reference proteome</keyword>
<organism evidence="1 2">
    <name type="scientific">Kordia periserrulae</name>
    <dbReference type="NCBI Taxonomy" id="701523"/>
    <lineage>
        <taxon>Bacteria</taxon>
        <taxon>Pseudomonadati</taxon>
        <taxon>Bacteroidota</taxon>
        <taxon>Flavobacteriia</taxon>
        <taxon>Flavobacteriales</taxon>
        <taxon>Flavobacteriaceae</taxon>
        <taxon>Kordia</taxon>
    </lineage>
</organism>